<name>A0ABQ5KWJ0_9EUKA</name>
<evidence type="ECO:0000256" key="6">
    <source>
        <dbReference type="ARBA" id="ARBA00023242"/>
    </source>
</evidence>
<reference evidence="9" key="1">
    <citation type="submission" date="2022-03" db="EMBL/GenBank/DDBJ databases">
        <title>Draft genome sequence of Aduncisulcus paluster, a free-living microaerophilic Fornicata.</title>
        <authorList>
            <person name="Yuyama I."/>
            <person name="Kume K."/>
            <person name="Tamura T."/>
            <person name="Inagaki Y."/>
            <person name="Hashimoto T."/>
        </authorList>
    </citation>
    <scope>NUCLEOTIDE SEQUENCE</scope>
    <source>
        <strain evidence="9">NY0171</strain>
    </source>
</reference>
<comment type="similarity">
    <text evidence="2 7">Belongs to the NSE4 family.</text>
</comment>
<dbReference type="PANTHER" id="PTHR16140">
    <property type="entry name" value="NON-STRUCTURAL MAINTENANCE OF CHROMOSOMES ELEMENT 4"/>
    <property type="match status" value="1"/>
</dbReference>
<evidence type="ECO:0000256" key="5">
    <source>
        <dbReference type="ARBA" id="ARBA00023204"/>
    </source>
</evidence>
<evidence type="ECO:0000313" key="9">
    <source>
        <dbReference type="EMBL" id="GKT36366.1"/>
    </source>
</evidence>
<evidence type="ECO:0000313" key="10">
    <source>
        <dbReference type="Proteomes" id="UP001057375"/>
    </source>
</evidence>
<sequence length="389" mass="44141">MEGRDDDSTLQYHEKSQKLSLDSNKLRKRILETSGKGRVDPADVLAIICGKKPVGKSERQQTTIDFATVGRFFSCISQEAVQLSSLRPVLISTQAKPKPKKQIQRKKKEKLLDDGIVEFAKTAETVDNATGVMRRQEAMKKQEAVQLSSLRPVLISTQAKPKPRKQIQRKKKEKLLDDGIVEFAKTAETVDNATGVMRRQEAMKKQVLDIYFKHRVPIPMSHLVLNPNDYGQSVENVFDLASLVKSGDLSLVTVTYEDAEEIYKILGLKARQREEVIADSYVKYVPTHLEDIGIDQDDPSDEDNIYESIFVAIGRPALYCDSKFTSKSLQRQTGLKGSVTFDIQGEMFDFDLSETSIINACSLYGIKEPYIKRRDYSDFLEEDKKMEQR</sequence>
<keyword evidence="4 7" id="KW-0233">DNA recombination</keyword>
<evidence type="ECO:0000259" key="8">
    <source>
        <dbReference type="Pfam" id="PF08743"/>
    </source>
</evidence>
<organism evidence="9 10">
    <name type="scientific">Aduncisulcus paluster</name>
    <dbReference type="NCBI Taxonomy" id="2918883"/>
    <lineage>
        <taxon>Eukaryota</taxon>
        <taxon>Metamonada</taxon>
        <taxon>Carpediemonas-like organisms</taxon>
        <taxon>Aduncisulcus</taxon>
    </lineage>
</organism>
<evidence type="ECO:0000256" key="3">
    <source>
        <dbReference type="ARBA" id="ARBA00022763"/>
    </source>
</evidence>
<evidence type="ECO:0000256" key="1">
    <source>
        <dbReference type="ARBA" id="ARBA00004123"/>
    </source>
</evidence>
<evidence type="ECO:0000256" key="7">
    <source>
        <dbReference type="RuleBase" id="RU365071"/>
    </source>
</evidence>
<dbReference type="EMBL" id="BQXS01011206">
    <property type="protein sequence ID" value="GKT36366.1"/>
    <property type="molecule type" value="Genomic_DNA"/>
</dbReference>
<comment type="caution">
    <text evidence="9">The sequence shown here is derived from an EMBL/GenBank/DDBJ whole genome shotgun (WGS) entry which is preliminary data.</text>
</comment>
<proteinExistence type="inferred from homology"/>
<accession>A0ABQ5KWJ0</accession>
<feature type="domain" description="Non-structural maintenance of chromosome element 4 C-terminal" evidence="8">
    <location>
        <begin position="217"/>
        <end position="254"/>
    </location>
</feature>
<keyword evidence="3 7" id="KW-0227">DNA damage</keyword>
<evidence type="ECO:0000256" key="4">
    <source>
        <dbReference type="ARBA" id="ARBA00023172"/>
    </source>
</evidence>
<dbReference type="Proteomes" id="UP001057375">
    <property type="component" value="Unassembled WGS sequence"/>
</dbReference>
<protein>
    <recommendedName>
        <fullName evidence="7">Non-structural maintenance of chromosomes element 4</fullName>
    </recommendedName>
</protein>
<dbReference type="InterPro" id="IPR027786">
    <property type="entry name" value="Nse4/EID"/>
</dbReference>
<dbReference type="Pfam" id="PF08743">
    <property type="entry name" value="Nse4_C"/>
    <property type="match status" value="1"/>
</dbReference>
<keyword evidence="5 7" id="KW-0234">DNA repair</keyword>
<dbReference type="PANTHER" id="PTHR16140:SF0">
    <property type="entry name" value="NON-STRUCTURAL MAINTENANCE OF CHROMOSOMES ELEMENT 4"/>
    <property type="match status" value="1"/>
</dbReference>
<dbReference type="InterPro" id="IPR014854">
    <property type="entry name" value="Nse4_C"/>
</dbReference>
<keyword evidence="6 7" id="KW-0539">Nucleus</keyword>
<evidence type="ECO:0000256" key="2">
    <source>
        <dbReference type="ARBA" id="ARBA00008997"/>
    </source>
</evidence>
<comment type="subunit">
    <text evidence="7">Component of the SMC5-SMC6 complex.</text>
</comment>
<gene>
    <name evidence="9" type="ORF">ADUPG1_009345</name>
</gene>
<comment type="function">
    <text evidence="7">Component of the SMC5-SMC6 complex, that promotes sister chromatid alignment after DNA damage and facilitates double-stranded DNA breaks (DSBs) repair via homologous recombination between sister chromatids.</text>
</comment>
<keyword evidence="10" id="KW-1185">Reference proteome</keyword>
<comment type="subcellular location">
    <subcellularLocation>
        <location evidence="1 7">Nucleus</location>
    </subcellularLocation>
</comment>